<dbReference type="GO" id="GO:0008775">
    <property type="term" value="F:acetate CoA-transferase activity"/>
    <property type="evidence" value="ECO:0007669"/>
    <property type="project" value="InterPro"/>
</dbReference>
<dbReference type="SUPFAM" id="SSF100950">
    <property type="entry name" value="NagB/RpiA/CoA transferase-like"/>
    <property type="match status" value="2"/>
</dbReference>
<dbReference type="InterPro" id="IPR026888">
    <property type="entry name" value="AcetylCoA_hyd_C"/>
</dbReference>
<dbReference type="EC" id="2.8.3.-" evidence="5"/>
<organism evidence="5 6">
    <name type="scientific">Clostridium homopropionicum DSM 5847</name>
    <dbReference type="NCBI Taxonomy" id="1121318"/>
    <lineage>
        <taxon>Bacteria</taxon>
        <taxon>Bacillati</taxon>
        <taxon>Bacillota</taxon>
        <taxon>Clostridia</taxon>
        <taxon>Eubacteriales</taxon>
        <taxon>Clostridiaceae</taxon>
        <taxon>Clostridium</taxon>
    </lineage>
</organism>
<comment type="similarity">
    <text evidence="1">Belongs to the acetyl-CoA hydrolase/transferase family.</text>
</comment>
<evidence type="ECO:0000259" key="4">
    <source>
        <dbReference type="Pfam" id="PF13336"/>
    </source>
</evidence>
<keyword evidence="2 5" id="KW-0808">Transferase</keyword>
<dbReference type="Gene3D" id="3.40.1080.20">
    <property type="entry name" value="Acetyl-CoA hydrolase/transferase C-terminal domain"/>
    <property type="match status" value="1"/>
</dbReference>
<comment type="caution">
    <text evidence="5">The sequence shown here is derived from an EMBL/GenBank/DDBJ whole genome shotgun (WGS) entry which is preliminary data.</text>
</comment>
<dbReference type="Gene3D" id="3.30.750.70">
    <property type="entry name" value="4-hydroxybutyrate coenzyme like domains"/>
    <property type="match status" value="1"/>
</dbReference>
<evidence type="ECO:0000256" key="1">
    <source>
        <dbReference type="ARBA" id="ARBA00009632"/>
    </source>
</evidence>
<accession>A0A0L6ZC41</accession>
<dbReference type="AlphaFoldDB" id="A0A0L6ZC41"/>
<dbReference type="STRING" id="36844.SAMN04488501_11512"/>
<evidence type="ECO:0000259" key="3">
    <source>
        <dbReference type="Pfam" id="PF02550"/>
    </source>
</evidence>
<gene>
    <name evidence="5" type="primary">cat1_1</name>
    <name evidence="5" type="ORF">CLHOM_11770</name>
</gene>
<dbReference type="EMBL" id="LHUR01000015">
    <property type="protein sequence ID" value="KOA20358.1"/>
    <property type="molecule type" value="Genomic_DNA"/>
</dbReference>
<name>A0A0L6ZC41_9CLOT</name>
<dbReference type="InterPro" id="IPR003702">
    <property type="entry name" value="ActCoA_hydro_N"/>
</dbReference>
<dbReference type="Pfam" id="PF02550">
    <property type="entry name" value="AcetylCoA_hydro"/>
    <property type="match status" value="1"/>
</dbReference>
<evidence type="ECO:0000313" key="6">
    <source>
        <dbReference type="Proteomes" id="UP000037043"/>
    </source>
</evidence>
<dbReference type="Proteomes" id="UP000037043">
    <property type="component" value="Unassembled WGS sequence"/>
</dbReference>
<dbReference type="PANTHER" id="PTHR21432:SF20">
    <property type="entry name" value="ACETYL-COA HYDROLASE"/>
    <property type="match status" value="1"/>
</dbReference>
<dbReference type="InterPro" id="IPR038460">
    <property type="entry name" value="AcetylCoA_hyd_C_sf"/>
</dbReference>
<dbReference type="RefSeq" id="WP_052220758.1">
    <property type="nucleotide sequence ID" value="NZ_LHUR01000015.1"/>
</dbReference>
<sequence length="433" mass="47378">MNLKEIYMSKVVTADEAVKKIKSNDRVVTGHAVGEPIELIKAMVNNKEAYENVEIVHMVAMGKGEYVAPGMEKHFRHNALFVGGTTRDAVKSGRADFTSCYFSEVPSLFKTTLPVDVALIQVSSMDEHGFFSFGVSNDYTKPAAEAAKIVIAQVNDKMPRTMGDSFIHISDIDYIVEASHEIIELNPPKIGEIEKAIGENCASLVEDGSTLQLGIGAIPDAVLLFLKDKKDLGIHSEMISDGVVELVEAGVITNKAKSIHPGKIIVTFLMGTKRLYDFIDNNPMVEMYPVNYVNDPRVIMQNSKMVSINSCVQVDLMGQVSSECVGLTQISGVGGQVDFVRGANMCKDGKSIIAMPSTAAKGKVSKIVPILDEGAAVTTGRNDVDYIVTEYGIAKLKGKTLKERARALINIAHPDFRNDLMVEFEKRFSCKFW</sequence>
<keyword evidence="6" id="KW-1185">Reference proteome</keyword>
<dbReference type="Pfam" id="PF13336">
    <property type="entry name" value="AcetylCoA_hyd_C"/>
    <property type="match status" value="1"/>
</dbReference>
<dbReference type="GO" id="GO:0006083">
    <property type="term" value="P:acetate metabolic process"/>
    <property type="evidence" value="ECO:0007669"/>
    <property type="project" value="InterPro"/>
</dbReference>
<evidence type="ECO:0000313" key="5">
    <source>
        <dbReference type="EMBL" id="KOA20358.1"/>
    </source>
</evidence>
<evidence type="ECO:0000256" key="2">
    <source>
        <dbReference type="ARBA" id="ARBA00022679"/>
    </source>
</evidence>
<dbReference type="Gene3D" id="3.40.1080.10">
    <property type="entry name" value="Glutaconate Coenzyme A-transferase"/>
    <property type="match status" value="1"/>
</dbReference>
<proteinExistence type="inferred from homology"/>
<feature type="domain" description="Acetyl-CoA hydrolase/transferase N-terminal" evidence="3">
    <location>
        <begin position="6"/>
        <end position="183"/>
    </location>
</feature>
<reference evidence="6" key="1">
    <citation type="submission" date="2015-08" db="EMBL/GenBank/DDBJ databases">
        <title>Genome sequence of the strict anaerobe Clostridium homopropionicum LuHBu1 (DSM 5847T).</title>
        <authorList>
            <person name="Poehlein A."/>
            <person name="Beck M."/>
            <person name="Schiel-Bengelsdorf B."/>
            <person name="Bengelsdorf F.R."/>
            <person name="Daniel R."/>
            <person name="Duerre P."/>
        </authorList>
    </citation>
    <scope>NUCLEOTIDE SEQUENCE [LARGE SCALE GENOMIC DNA]</scope>
    <source>
        <strain evidence="6">DSM 5847</strain>
    </source>
</reference>
<feature type="domain" description="Acetyl-CoA hydrolase/transferase C-terminal" evidence="4">
    <location>
        <begin position="271"/>
        <end position="423"/>
    </location>
</feature>
<dbReference type="PATRIC" id="fig|1121318.3.peg.1187"/>
<dbReference type="InterPro" id="IPR037171">
    <property type="entry name" value="NagB/RpiA_transferase-like"/>
</dbReference>
<dbReference type="InterPro" id="IPR046433">
    <property type="entry name" value="ActCoA_hydro"/>
</dbReference>
<dbReference type="PANTHER" id="PTHR21432">
    <property type="entry name" value="ACETYL-COA HYDROLASE-RELATED"/>
    <property type="match status" value="1"/>
</dbReference>
<protein>
    <submittedName>
        <fullName evidence="5">Succinyl-CoA:coenzyme A transferase</fullName>
        <ecNumber evidence="5">2.8.3.-</ecNumber>
    </submittedName>
</protein>